<dbReference type="EMBL" id="JAALLT010000001">
    <property type="protein sequence ID" value="NGP75731.1"/>
    <property type="molecule type" value="Genomic_DNA"/>
</dbReference>
<organism evidence="3 4">
    <name type="scientific">Halalkalibaculum roseum</name>
    <dbReference type="NCBI Taxonomy" id="2709311"/>
    <lineage>
        <taxon>Bacteria</taxon>
        <taxon>Pseudomonadati</taxon>
        <taxon>Balneolota</taxon>
        <taxon>Balneolia</taxon>
        <taxon>Balneolales</taxon>
        <taxon>Balneolaceae</taxon>
        <taxon>Halalkalibaculum</taxon>
    </lineage>
</organism>
<name>A0A6M1SKA3_9BACT</name>
<evidence type="ECO:0000256" key="1">
    <source>
        <dbReference type="ARBA" id="ARBA00008769"/>
    </source>
</evidence>
<proteinExistence type="inferred from homology"/>
<dbReference type="InterPro" id="IPR052932">
    <property type="entry name" value="OprB_Porin"/>
</dbReference>
<dbReference type="Pfam" id="PF04966">
    <property type="entry name" value="OprB"/>
    <property type="match status" value="1"/>
</dbReference>
<sequence length="431" mass="47634">MKNTSREYNRKHNFKICLFLIFILGYTYHPLALAQSNSADEKNPFRVSVTYTGEFWGNLSGGVERGTAYLDNIDVNLEIDFEALPLGLEGTTVYIYGLGNQGNSISQLTGDLQGLSNIEAQNSWRFFEVWAQKKFFLANSSVLVGLYDINSEFNVLESSLLFLNSSHGLDASLALSGVLGPSTFPFTSLGGRFKINPSGGWVFKVAVLDGVPSNPANTRGTKIFWREDDGLLYLAELALYSIKGNQLERRSRTARLQRLLDRGAAERGGYKFAIGGWAYSQRRSGWIQDESEKRDLGLYAMGEYQIYSEPADPVQGITVFGRASIANEQINRLAGYLGGGITYRGLIDGRSRDDLGFSVAHAINSSAYRSVSLELNNRPSERAETNFEFTYLAVLNPSVSVQADLQYIMNPNMVPGTPNSLAVGARMLLSF</sequence>
<dbReference type="Gene3D" id="2.40.160.180">
    <property type="entry name" value="Carbohydrate-selective porin OprB"/>
    <property type="match status" value="1"/>
</dbReference>
<dbReference type="GO" id="GO:0008643">
    <property type="term" value="P:carbohydrate transport"/>
    <property type="evidence" value="ECO:0007669"/>
    <property type="project" value="InterPro"/>
</dbReference>
<comment type="caution">
    <text evidence="3">The sequence shown here is derived from an EMBL/GenBank/DDBJ whole genome shotgun (WGS) entry which is preliminary data.</text>
</comment>
<dbReference type="RefSeq" id="WP_165139298.1">
    <property type="nucleotide sequence ID" value="NZ_JAALLT010000001.1"/>
</dbReference>
<dbReference type="PANTHER" id="PTHR37944">
    <property type="entry name" value="PORIN B"/>
    <property type="match status" value="1"/>
</dbReference>
<dbReference type="PANTHER" id="PTHR37944:SF1">
    <property type="entry name" value="PORIN B"/>
    <property type="match status" value="1"/>
</dbReference>
<gene>
    <name evidence="3" type="ORF">G3570_03750</name>
</gene>
<evidence type="ECO:0000313" key="3">
    <source>
        <dbReference type="EMBL" id="NGP75731.1"/>
    </source>
</evidence>
<dbReference type="Proteomes" id="UP000473278">
    <property type="component" value="Unassembled WGS sequence"/>
</dbReference>
<reference evidence="3 4" key="1">
    <citation type="submission" date="2020-02" db="EMBL/GenBank/DDBJ databases">
        <title>Balneolaceae bacterium YR4-1, complete genome.</title>
        <authorList>
            <person name="Li Y."/>
            <person name="Wu S."/>
        </authorList>
    </citation>
    <scope>NUCLEOTIDE SEQUENCE [LARGE SCALE GENOMIC DNA]</scope>
    <source>
        <strain evidence="3 4">YR4-1</strain>
    </source>
</reference>
<accession>A0A6M1SKA3</accession>
<dbReference type="AlphaFoldDB" id="A0A6M1SKA3"/>
<evidence type="ECO:0000256" key="2">
    <source>
        <dbReference type="RuleBase" id="RU363072"/>
    </source>
</evidence>
<dbReference type="InterPro" id="IPR007049">
    <property type="entry name" value="Carb-sel_porin_OprB"/>
</dbReference>
<evidence type="ECO:0000313" key="4">
    <source>
        <dbReference type="Proteomes" id="UP000473278"/>
    </source>
</evidence>
<comment type="similarity">
    <text evidence="1 2">Belongs to the OprB family.</text>
</comment>
<protein>
    <submittedName>
        <fullName evidence="3">Carbohydrate porin</fullName>
    </submittedName>
</protein>
<dbReference type="GO" id="GO:0016020">
    <property type="term" value="C:membrane"/>
    <property type="evidence" value="ECO:0007669"/>
    <property type="project" value="InterPro"/>
</dbReference>
<keyword evidence="4" id="KW-1185">Reference proteome</keyword>
<dbReference type="InterPro" id="IPR038673">
    <property type="entry name" value="OprB_sf"/>
</dbReference>
<dbReference type="GO" id="GO:0015288">
    <property type="term" value="F:porin activity"/>
    <property type="evidence" value="ECO:0007669"/>
    <property type="project" value="InterPro"/>
</dbReference>